<name>A0A0S2DN75_LYSEN</name>
<proteinExistence type="predicted"/>
<dbReference type="InterPro" id="IPR003737">
    <property type="entry name" value="GlcNAc_PI_deacetylase-related"/>
</dbReference>
<dbReference type="EMBL" id="CP013140">
    <property type="protein sequence ID" value="ALN59576.1"/>
    <property type="molecule type" value="Genomic_DNA"/>
</dbReference>
<dbReference type="PATRIC" id="fig|69.6.peg.4176"/>
<protein>
    <submittedName>
        <fullName evidence="1">GlcNAc-PI de-N-acetylase family</fullName>
    </submittedName>
</protein>
<dbReference type="InterPro" id="IPR024078">
    <property type="entry name" value="LmbE-like_dom_sf"/>
</dbReference>
<dbReference type="SUPFAM" id="SSF102588">
    <property type="entry name" value="LmbE-like"/>
    <property type="match status" value="1"/>
</dbReference>
<sequence length="257" mass="28264">MRSDVSAQPAPPLLAVFVHPDDEFAAFPWLRRALAEGRAVDAVWLTDGGWGGQDMARRRAESVAVLSALGMDPARMHFCGEQWGIADGGLHLRLDEAVPRALERFGSVRGGEVLMPAWEGGHHDHDAGHLVGIAVAQARGARMWQFSLYHGEGLRGPWFKVLSPLPANGASEVLPTTLGERLRYAAACLAYRSQWKSFVGLLPFYLWRMLGADAFRRQPVDPRRTAQRPHAGPMLYERRGGPSWAEFAAATAAHRQA</sequence>
<dbReference type="KEGG" id="lez:GLE_4235"/>
<evidence type="ECO:0000313" key="1">
    <source>
        <dbReference type="EMBL" id="ALN59576.1"/>
    </source>
</evidence>
<dbReference type="Pfam" id="PF02585">
    <property type="entry name" value="PIG-L"/>
    <property type="match status" value="1"/>
</dbReference>
<gene>
    <name evidence="1" type="ORF">GLE_4235</name>
</gene>
<dbReference type="STRING" id="69.GLE_4235"/>
<dbReference type="OrthoDB" id="9131871at2"/>
<dbReference type="Proteomes" id="UP000061569">
    <property type="component" value="Chromosome"/>
</dbReference>
<dbReference type="Gene3D" id="3.40.50.10320">
    <property type="entry name" value="LmbE-like"/>
    <property type="match status" value="1"/>
</dbReference>
<dbReference type="AlphaFoldDB" id="A0A0S2DN75"/>
<evidence type="ECO:0000313" key="2">
    <source>
        <dbReference type="Proteomes" id="UP000061569"/>
    </source>
</evidence>
<reference evidence="1 2" key="1">
    <citation type="submission" date="2015-11" db="EMBL/GenBank/DDBJ databases">
        <title>Genome sequences of Lysobacter enzymogenes strain C3 and Lysobacter antibioticus ATCC 29479.</title>
        <authorList>
            <person name="Kobayashi D.Y."/>
        </authorList>
    </citation>
    <scope>NUCLEOTIDE SEQUENCE [LARGE SCALE GENOMIC DNA]</scope>
    <source>
        <strain evidence="1 2">C3</strain>
    </source>
</reference>
<accession>A0A0S2DN75</accession>
<organism evidence="1 2">
    <name type="scientific">Lysobacter enzymogenes</name>
    <dbReference type="NCBI Taxonomy" id="69"/>
    <lineage>
        <taxon>Bacteria</taxon>
        <taxon>Pseudomonadati</taxon>
        <taxon>Pseudomonadota</taxon>
        <taxon>Gammaproteobacteria</taxon>
        <taxon>Lysobacterales</taxon>
        <taxon>Lysobacteraceae</taxon>
        <taxon>Lysobacter</taxon>
    </lineage>
</organism>